<feature type="domain" description="MYND-type" evidence="5">
    <location>
        <begin position="1"/>
        <end position="37"/>
    </location>
</feature>
<evidence type="ECO:0000256" key="1">
    <source>
        <dbReference type="ARBA" id="ARBA00022723"/>
    </source>
</evidence>
<dbReference type="AlphaFoldDB" id="A0A9P4GYB2"/>
<sequence length="347" mass="38589">CTSCGSFSARYCSGCRSAACCSIECQQTDWRTYRRLRRAIKDLSAPTFPSRSTPSSYLAIYFPMVNPLAHGNPQQTYQQASQVRGHFEPDLDELLHVAGQEGYIGRRIQIVRGNILRGRPKFRDSLNIRYLDDFDTDKLPVNETLHGGPSAVCADGWGVEFWTGPIVAYLKAGNDLDAKNMTDMTLTAYRDALDYLAYFRETVGSAIDFPGSEDHRSKVIMAERSGKVKGVRVNCAGHTAGDPAREFLSVEVPRAHPLFMLQGDDPLEVSEALGESWAAYRYAGHRDPTAEEARKPNARLLLVSALGEDDVEWRGPLRTGSLLLVDRTKHNLGVRKVQRLVGCFANE</sequence>
<feature type="non-terminal residue" evidence="6">
    <location>
        <position position="1"/>
    </location>
</feature>
<dbReference type="Gene3D" id="1.10.220.160">
    <property type="match status" value="1"/>
</dbReference>
<dbReference type="GO" id="GO:0008270">
    <property type="term" value="F:zinc ion binding"/>
    <property type="evidence" value="ECO:0007669"/>
    <property type="project" value="UniProtKB-KW"/>
</dbReference>
<reference evidence="6" key="1">
    <citation type="journal article" date="2020" name="Stud. Mycol.">
        <title>101 Dothideomycetes genomes: a test case for predicting lifestyles and emergence of pathogens.</title>
        <authorList>
            <person name="Haridas S."/>
            <person name="Albert R."/>
            <person name="Binder M."/>
            <person name="Bloem J."/>
            <person name="Labutti K."/>
            <person name="Salamov A."/>
            <person name="Andreopoulos B."/>
            <person name="Baker S."/>
            <person name="Barry K."/>
            <person name="Bills G."/>
            <person name="Bluhm B."/>
            <person name="Cannon C."/>
            <person name="Castanera R."/>
            <person name="Culley D."/>
            <person name="Daum C."/>
            <person name="Ezra D."/>
            <person name="Gonzalez J."/>
            <person name="Henrissat B."/>
            <person name="Kuo A."/>
            <person name="Liang C."/>
            <person name="Lipzen A."/>
            <person name="Lutzoni F."/>
            <person name="Magnuson J."/>
            <person name="Mondo S."/>
            <person name="Nolan M."/>
            <person name="Ohm R."/>
            <person name="Pangilinan J."/>
            <person name="Park H.-J."/>
            <person name="Ramirez L."/>
            <person name="Alfaro M."/>
            <person name="Sun H."/>
            <person name="Tritt A."/>
            <person name="Yoshinaga Y."/>
            <person name="Zwiers L.-H."/>
            <person name="Turgeon B."/>
            <person name="Goodwin S."/>
            <person name="Spatafora J."/>
            <person name="Crous P."/>
            <person name="Grigoriev I."/>
        </authorList>
    </citation>
    <scope>NUCLEOTIDE SEQUENCE</scope>
    <source>
        <strain evidence="6">CBS 110217</strain>
    </source>
</reference>
<name>A0A9P4GYB2_9PLEO</name>
<evidence type="ECO:0000259" key="5">
    <source>
        <dbReference type="PROSITE" id="PS50865"/>
    </source>
</evidence>
<dbReference type="Gene3D" id="6.10.140.2220">
    <property type="match status" value="1"/>
</dbReference>
<comment type="caution">
    <text evidence="6">The sequence shown here is derived from an EMBL/GenBank/DDBJ whole genome shotgun (WGS) entry which is preliminary data.</text>
</comment>
<organism evidence="6 7">
    <name type="scientific">Setomelanomma holmii</name>
    <dbReference type="NCBI Taxonomy" id="210430"/>
    <lineage>
        <taxon>Eukaryota</taxon>
        <taxon>Fungi</taxon>
        <taxon>Dikarya</taxon>
        <taxon>Ascomycota</taxon>
        <taxon>Pezizomycotina</taxon>
        <taxon>Dothideomycetes</taxon>
        <taxon>Pleosporomycetidae</taxon>
        <taxon>Pleosporales</taxon>
        <taxon>Pleosporineae</taxon>
        <taxon>Phaeosphaeriaceae</taxon>
        <taxon>Setomelanomma</taxon>
    </lineage>
</organism>
<keyword evidence="2 4" id="KW-0863">Zinc-finger</keyword>
<protein>
    <recommendedName>
        <fullName evidence="5">MYND-type domain-containing protein</fullName>
    </recommendedName>
</protein>
<proteinExistence type="predicted"/>
<evidence type="ECO:0000256" key="3">
    <source>
        <dbReference type="ARBA" id="ARBA00022833"/>
    </source>
</evidence>
<keyword evidence="3" id="KW-0862">Zinc</keyword>
<dbReference type="EMBL" id="ML978317">
    <property type="protein sequence ID" value="KAF2023934.1"/>
    <property type="molecule type" value="Genomic_DNA"/>
</dbReference>
<dbReference type="OrthoDB" id="437457at2759"/>
<evidence type="ECO:0000313" key="6">
    <source>
        <dbReference type="EMBL" id="KAF2023934.1"/>
    </source>
</evidence>
<accession>A0A9P4GYB2</accession>
<evidence type="ECO:0000313" key="7">
    <source>
        <dbReference type="Proteomes" id="UP000799777"/>
    </source>
</evidence>
<dbReference type="InterPro" id="IPR002893">
    <property type="entry name" value="Znf_MYND"/>
</dbReference>
<gene>
    <name evidence="6" type="ORF">EK21DRAFT_79834</name>
</gene>
<evidence type="ECO:0000256" key="4">
    <source>
        <dbReference type="PROSITE-ProRule" id="PRU00134"/>
    </source>
</evidence>
<dbReference type="Proteomes" id="UP000799777">
    <property type="component" value="Unassembled WGS sequence"/>
</dbReference>
<keyword evidence="7" id="KW-1185">Reference proteome</keyword>
<keyword evidence="1" id="KW-0479">Metal-binding</keyword>
<dbReference type="PROSITE" id="PS50865">
    <property type="entry name" value="ZF_MYND_2"/>
    <property type="match status" value="1"/>
</dbReference>
<evidence type="ECO:0000256" key="2">
    <source>
        <dbReference type="ARBA" id="ARBA00022771"/>
    </source>
</evidence>